<dbReference type="Gene3D" id="1.20.1640.10">
    <property type="entry name" value="Multidrug efflux transporter AcrB transmembrane domain"/>
    <property type="match status" value="1"/>
</dbReference>
<evidence type="ECO:0000256" key="6">
    <source>
        <dbReference type="ARBA" id="ARBA00023136"/>
    </source>
</evidence>
<evidence type="ECO:0000256" key="2">
    <source>
        <dbReference type="ARBA" id="ARBA00010157"/>
    </source>
</evidence>
<feature type="transmembrane region" description="Helical" evidence="7">
    <location>
        <begin position="65"/>
        <end position="92"/>
    </location>
</feature>
<gene>
    <name evidence="9" type="ORF">METZ01_LOCUS419367</name>
</gene>
<feature type="domain" description="Membrane transport protein MMPL" evidence="8">
    <location>
        <begin position="37"/>
        <end position="223"/>
    </location>
</feature>
<keyword evidence="6 7" id="KW-0472">Membrane</keyword>
<organism evidence="9">
    <name type="scientific">marine metagenome</name>
    <dbReference type="NCBI Taxonomy" id="408172"/>
    <lineage>
        <taxon>unclassified sequences</taxon>
        <taxon>metagenomes</taxon>
        <taxon>ecological metagenomes</taxon>
    </lineage>
</organism>
<comment type="subcellular location">
    <subcellularLocation>
        <location evidence="1">Cell membrane</location>
        <topology evidence="1">Multi-pass membrane protein</topology>
    </subcellularLocation>
</comment>
<dbReference type="Pfam" id="PF03176">
    <property type="entry name" value="MMPL"/>
    <property type="match status" value="1"/>
</dbReference>
<feature type="transmembrane region" description="Helical" evidence="7">
    <location>
        <begin position="201"/>
        <end position="221"/>
    </location>
</feature>
<evidence type="ECO:0000256" key="4">
    <source>
        <dbReference type="ARBA" id="ARBA00022692"/>
    </source>
</evidence>
<keyword evidence="3" id="KW-1003">Cell membrane</keyword>
<feature type="transmembrane region" description="Helical" evidence="7">
    <location>
        <begin position="99"/>
        <end position="120"/>
    </location>
</feature>
<dbReference type="EMBL" id="UINC01165232">
    <property type="protein sequence ID" value="SVD66513.1"/>
    <property type="molecule type" value="Genomic_DNA"/>
</dbReference>
<keyword evidence="4 7" id="KW-0812">Transmembrane</keyword>
<evidence type="ECO:0000259" key="8">
    <source>
        <dbReference type="Pfam" id="PF03176"/>
    </source>
</evidence>
<dbReference type="PANTHER" id="PTHR33406:SF6">
    <property type="entry name" value="MEMBRANE PROTEIN YDGH-RELATED"/>
    <property type="match status" value="1"/>
</dbReference>
<accession>A0A382X6E1</accession>
<evidence type="ECO:0000256" key="7">
    <source>
        <dbReference type="SAM" id="Phobius"/>
    </source>
</evidence>
<dbReference type="InterPro" id="IPR004869">
    <property type="entry name" value="MMPL_dom"/>
</dbReference>
<evidence type="ECO:0000313" key="9">
    <source>
        <dbReference type="EMBL" id="SVD66513.1"/>
    </source>
</evidence>
<name>A0A382X6E1_9ZZZZ</name>
<keyword evidence="5 7" id="KW-1133">Transmembrane helix</keyword>
<dbReference type="SUPFAM" id="SSF82866">
    <property type="entry name" value="Multidrug efflux transporter AcrB transmembrane domain"/>
    <property type="match status" value="1"/>
</dbReference>
<proteinExistence type="inferred from homology"/>
<dbReference type="GO" id="GO:0005886">
    <property type="term" value="C:plasma membrane"/>
    <property type="evidence" value="ECO:0007669"/>
    <property type="project" value="UniProtKB-SubCell"/>
</dbReference>
<reference evidence="9" key="1">
    <citation type="submission" date="2018-05" db="EMBL/GenBank/DDBJ databases">
        <authorList>
            <person name="Lanie J.A."/>
            <person name="Ng W.-L."/>
            <person name="Kazmierczak K.M."/>
            <person name="Andrzejewski T.M."/>
            <person name="Davidsen T.M."/>
            <person name="Wayne K.J."/>
            <person name="Tettelin H."/>
            <person name="Glass J.I."/>
            <person name="Rusch D."/>
            <person name="Podicherti R."/>
            <person name="Tsui H.-C.T."/>
            <person name="Winkler M.E."/>
        </authorList>
    </citation>
    <scope>NUCLEOTIDE SEQUENCE</scope>
</reference>
<evidence type="ECO:0000256" key="1">
    <source>
        <dbReference type="ARBA" id="ARBA00004651"/>
    </source>
</evidence>
<protein>
    <recommendedName>
        <fullName evidence="8">Membrane transport protein MMPL domain-containing protein</fullName>
    </recommendedName>
</protein>
<feature type="transmembrane region" description="Helical" evidence="7">
    <location>
        <begin position="174"/>
        <end position="195"/>
    </location>
</feature>
<comment type="similarity">
    <text evidence="2">Belongs to the resistance-nodulation-cell division (RND) (TC 2.A.6) family. MmpL subfamily.</text>
</comment>
<feature type="transmembrane region" description="Helical" evidence="7">
    <location>
        <begin position="126"/>
        <end position="146"/>
    </location>
</feature>
<sequence>MSGNPDDFESLVNDKYETGLITTMMHTVSTMDVVRIADDIEKFIQTEIADLNIEISGLMMFLKDLVALVVQSSVISIIVSIGVILCISWIFFRSWKFGVLSVIPLTSAVILNFGLMGWFGVDLTHFTALLTSIIIGVGVDFAIHYISEFRHYSNNGINETEISQKVMDDVGYPILLDVFSNMGFAALMFSSLIPLVHMGGLMVFAMLSTSFGTLTILAAIMEITKHKLKQQETL</sequence>
<dbReference type="PANTHER" id="PTHR33406">
    <property type="entry name" value="MEMBRANE PROTEIN MJ1562-RELATED"/>
    <property type="match status" value="1"/>
</dbReference>
<dbReference type="AlphaFoldDB" id="A0A382X6E1"/>
<evidence type="ECO:0000256" key="3">
    <source>
        <dbReference type="ARBA" id="ARBA00022475"/>
    </source>
</evidence>
<evidence type="ECO:0000256" key="5">
    <source>
        <dbReference type="ARBA" id="ARBA00022989"/>
    </source>
</evidence>
<dbReference type="InterPro" id="IPR050545">
    <property type="entry name" value="Mycobact_MmpL"/>
</dbReference>